<protein>
    <recommendedName>
        <fullName evidence="5">EfeO-type cupredoxin-like domain-containing protein</fullName>
    </recommendedName>
</protein>
<accession>A0ABW2C9Q4</accession>
<gene>
    <name evidence="3" type="ORF">ACFQGD_28410</name>
</gene>
<proteinExistence type="predicted"/>
<evidence type="ECO:0008006" key="5">
    <source>
        <dbReference type="Google" id="ProtNLM"/>
    </source>
</evidence>
<dbReference type="InterPro" id="IPR008972">
    <property type="entry name" value="Cupredoxin"/>
</dbReference>
<feature type="region of interest" description="Disordered" evidence="1">
    <location>
        <begin position="27"/>
        <end position="50"/>
    </location>
</feature>
<feature type="signal peptide" evidence="2">
    <location>
        <begin position="1"/>
        <end position="23"/>
    </location>
</feature>
<evidence type="ECO:0000256" key="1">
    <source>
        <dbReference type="SAM" id="MobiDB-lite"/>
    </source>
</evidence>
<dbReference type="RefSeq" id="WP_345406423.1">
    <property type="nucleotide sequence ID" value="NZ_BAABLA010000122.1"/>
</dbReference>
<keyword evidence="4" id="KW-1185">Reference proteome</keyword>
<dbReference type="Proteomes" id="UP001596337">
    <property type="component" value="Unassembled WGS sequence"/>
</dbReference>
<dbReference type="PROSITE" id="PS51257">
    <property type="entry name" value="PROKAR_LIPOPROTEIN"/>
    <property type="match status" value="1"/>
</dbReference>
<feature type="compositionally biased region" description="Low complexity" evidence="1">
    <location>
        <begin position="31"/>
        <end position="50"/>
    </location>
</feature>
<evidence type="ECO:0000313" key="4">
    <source>
        <dbReference type="Proteomes" id="UP001596337"/>
    </source>
</evidence>
<feature type="chain" id="PRO_5045575109" description="EfeO-type cupredoxin-like domain-containing protein" evidence="2">
    <location>
        <begin position="24"/>
        <end position="139"/>
    </location>
</feature>
<sequence>MLKHTLAIVAALTLALAGCGTDADTAGTNGPAGTDSGTTTSSAPTGTTDSASAVAVSFTVEGGERVSGPEQLEVAVGERVAIEVTSDTADELHVHGYNKTVALTPGEPATLEFEATIAGVWEIELHDSGNLLTELRVTP</sequence>
<dbReference type="SUPFAM" id="SSF49503">
    <property type="entry name" value="Cupredoxins"/>
    <property type="match status" value="1"/>
</dbReference>
<keyword evidence="2" id="KW-0732">Signal</keyword>
<dbReference type="Gene3D" id="2.60.40.420">
    <property type="entry name" value="Cupredoxins - blue copper proteins"/>
    <property type="match status" value="1"/>
</dbReference>
<evidence type="ECO:0000313" key="3">
    <source>
        <dbReference type="EMBL" id="MFC6871050.1"/>
    </source>
</evidence>
<organism evidence="3 4">
    <name type="scientific">Haloechinothrix salitolerans</name>
    <dbReference type="NCBI Taxonomy" id="926830"/>
    <lineage>
        <taxon>Bacteria</taxon>
        <taxon>Bacillati</taxon>
        <taxon>Actinomycetota</taxon>
        <taxon>Actinomycetes</taxon>
        <taxon>Pseudonocardiales</taxon>
        <taxon>Pseudonocardiaceae</taxon>
        <taxon>Haloechinothrix</taxon>
    </lineage>
</organism>
<dbReference type="EMBL" id="JBHSXX010000001">
    <property type="protein sequence ID" value="MFC6871050.1"/>
    <property type="molecule type" value="Genomic_DNA"/>
</dbReference>
<comment type="caution">
    <text evidence="3">The sequence shown here is derived from an EMBL/GenBank/DDBJ whole genome shotgun (WGS) entry which is preliminary data.</text>
</comment>
<evidence type="ECO:0000256" key="2">
    <source>
        <dbReference type="SAM" id="SignalP"/>
    </source>
</evidence>
<reference evidence="4" key="1">
    <citation type="journal article" date="2019" name="Int. J. Syst. Evol. Microbiol.">
        <title>The Global Catalogue of Microorganisms (GCM) 10K type strain sequencing project: providing services to taxonomists for standard genome sequencing and annotation.</title>
        <authorList>
            <consortium name="The Broad Institute Genomics Platform"/>
            <consortium name="The Broad Institute Genome Sequencing Center for Infectious Disease"/>
            <person name="Wu L."/>
            <person name="Ma J."/>
        </authorList>
    </citation>
    <scope>NUCLEOTIDE SEQUENCE [LARGE SCALE GENOMIC DNA]</scope>
    <source>
        <strain evidence="4">KCTC 32255</strain>
    </source>
</reference>
<name>A0ABW2C9Q4_9PSEU</name>